<evidence type="ECO:0000259" key="3">
    <source>
        <dbReference type="Pfam" id="PF20249"/>
    </source>
</evidence>
<comment type="caution">
    <text evidence="4">The sequence shown here is derived from an EMBL/GenBank/DDBJ whole genome shotgun (WGS) entry which is preliminary data.</text>
</comment>
<feature type="coiled-coil region" evidence="1">
    <location>
        <begin position="369"/>
        <end position="396"/>
    </location>
</feature>
<keyword evidence="2" id="KW-1133">Transmembrane helix</keyword>
<dbReference type="CDD" id="cd20706">
    <property type="entry name" value="MIX_II"/>
    <property type="match status" value="1"/>
</dbReference>
<dbReference type="EMBL" id="RSFA01000077">
    <property type="protein sequence ID" value="RSD30221.1"/>
    <property type="molecule type" value="Genomic_DNA"/>
</dbReference>
<keyword evidence="2" id="KW-0472">Membrane</keyword>
<protein>
    <submittedName>
        <fullName evidence="4">DUF4150 domain-containing protein</fullName>
    </submittedName>
</protein>
<proteinExistence type="predicted"/>
<evidence type="ECO:0000313" key="4">
    <source>
        <dbReference type="EMBL" id="RSD30221.1"/>
    </source>
</evidence>
<dbReference type="Proteomes" id="UP000269041">
    <property type="component" value="Unassembled WGS sequence"/>
</dbReference>
<reference evidence="4 5" key="1">
    <citation type="submission" date="2018-12" db="EMBL/GenBank/DDBJ databases">
        <title>Genomic taxonomy of the Vibrionaceae family.</title>
        <authorList>
            <person name="Gomez-Gil B."/>
            <person name="Enciso-Ibarra K."/>
        </authorList>
    </citation>
    <scope>NUCLEOTIDE SEQUENCE [LARGE SCALE GENOMIC DNA]</scope>
    <source>
        <strain evidence="4 5">CAIM 594</strain>
    </source>
</reference>
<name>A0A427U0Q1_9VIBR</name>
<sequence length="1445" mass="160527">MPVTINANGLSIVHKGSGGEANATSPDVCLTTVGPAVVRISYGNNAKSADLVEGTTTVCADGGNSIACKGSKFAVSTGDADGDQKGVSSETIEDEAEFISASADVLMEGKGVSRLTDQMTMNKGNTICSGVQNPSVTVDPELDIPSTVEICARYPNGKLLTNAPYVLTDEGITPLGAGMLDGSGESFVSGLKPGKVKLAIEESNDNFCLSPVRRTNPHCIEEISDDDFFDKARKRQQGFWQPTRVETGLAPWGAIGHELTTDRYFQDIVELETRLHFTHLHPATEFSLEKSCDTLVGNLNMPLPHTTEAMLAYTMPMILEEGEILSAILRLAPYETSDRMLAYIRARGQGNPQTYLNNYDWAAAKKAVNESFDSLLKKLQTRIEFLRDQASKLKYAYLSDDLFKKHINTIKTYGKGLTELIAGVFAKMQLRASTLMSNTVNVKVIKAADNVYSAEAGTIETVVNTTQTLDLVEPFMNEVAGKIADVLPIYPVRYGYANFFDTIMPAQAPPTLPEMASASGLNETGGYILRLLREGWIYIKEEEGKADNEQIHIFRYAQTETATGVIEKFEKYYFTNEENAQDGLTLDISSGATFYPFAFVTNGTQKISIAYSEHEWAADIIDKMNSDLEWRTKAMQQVDMAASDDVSDTATQDTLSSLVEEYRSKDDKWMLAEGLDKDNSYAPDVLRIHNNYFLSAEGLVETLKKSHSEHKDGALVALFDPVGRQTDLSFAMSMITVQQKSSEEKTHYPTSIGTIINKMREKGSPEIIEIVEENVDTGALDSFTKEIDKKKAKYTQAREPLLDLYAQFAYQDLADGTVGSLDNYLKMFFDAENAKPASAVSEVEKLAVITQGLFESLSSNEEGQKVLVEMINSAYENDQDIANSNNMAYIVLESLKKFFLQCQDQVDWHIIVKNLPIVFGKLWAEAKSESIYGAKILGKGQSHLSAKALSKLVNSFIPTFFEKVFGIIETENKVRVSKQYLAEALAQLIDSGGKNSSKIRSATRQLSRAESMFNWSENQRNTRLNQYIQQAEIKVDFERVEFKGRISTTKANTPMDFVGMLGDGAMAGASWYFNLQTLYDVYAQGEFDSADPLSNTFYMYEDMKAMGAISAMLVDTAAVARTGLIYSNQYLLQAGTTNLAQRVLPKTTSILETLGLWAERKVFARLTAGANVAMVFVSLSDAYESHQDGNTGEMLGHLTMATGSALLAGGAFYTFSSLGWAMAFGFFAFAIIVIGGVLVWLYSKSQFEKLLHNCFWGRNDVYRFWHFEKGAKLNITERLNKLQTLYKKDTIKTAYAIEVQEFMNLLIKPSVEVHEDNTLFNNISKYQYTFTLPNFVLNVSDIVASIHKKVINPYQQKPLAYNYEYNEKATQAFSKAIALAMNEPASHTFNNGTLTVTFEVEMEEDCVLQWYYQPSPDLAVPMRSLVLDGEISRTYLGMRNNDYID</sequence>
<keyword evidence="2" id="KW-0812">Transmembrane</keyword>
<keyword evidence="1" id="KW-0175">Coiled coil</keyword>
<dbReference type="InterPro" id="IPR046864">
    <property type="entry name" value="VasX_N"/>
</dbReference>
<dbReference type="RefSeq" id="WP_125322553.1">
    <property type="nucleotide sequence ID" value="NZ_AP024889.1"/>
</dbReference>
<feature type="domain" description="Toxin VasX N-terminal region" evidence="3">
    <location>
        <begin position="487"/>
        <end position="643"/>
    </location>
</feature>
<dbReference type="Pfam" id="PF13665">
    <property type="entry name" value="Tox-PAAR-like"/>
    <property type="match status" value="1"/>
</dbReference>
<evidence type="ECO:0000256" key="1">
    <source>
        <dbReference type="SAM" id="Coils"/>
    </source>
</evidence>
<feature type="transmembrane region" description="Helical" evidence="2">
    <location>
        <begin position="1221"/>
        <end position="1242"/>
    </location>
</feature>
<evidence type="ECO:0000313" key="5">
    <source>
        <dbReference type="Proteomes" id="UP000269041"/>
    </source>
</evidence>
<accession>A0A427U0Q1</accession>
<organism evidence="4 5">
    <name type="scientific">Vibrio pectenicida</name>
    <dbReference type="NCBI Taxonomy" id="62763"/>
    <lineage>
        <taxon>Bacteria</taxon>
        <taxon>Pseudomonadati</taxon>
        <taxon>Pseudomonadota</taxon>
        <taxon>Gammaproteobacteria</taxon>
        <taxon>Vibrionales</taxon>
        <taxon>Vibrionaceae</taxon>
        <taxon>Vibrio</taxon>
    </lineage>
</organism>
<evidence type="ECO:0000256" key="2">
    <source>
        <dbReference type="SAM" id="Phobius"/>
    </source>
</evidence>
<dbReference type="Pfam" id="PF20249">
    <property type="entry name" value="VasX_N"/>
    <property type="match status" value="1"/>
</dbReference>
<gene>
    <name evidence="4" type="ORF">EJA03_15045</name>
</gene>
<dbReference type="OrthoDB" id="7370316at2"/>
<keyword evidence="5" id="KW-1185">Reference proteome</keyword>